<keyword evidence="6 19" id="KW-0732">Signal</keyword>
<dbReference type="AlphaFoldDB" id="A0A072UBL3"/>
<dbReference type="InterPro" id="IPR011009">
    <property type="entry name" value="Kinase-like_dom_sf"/>
</dbReference>
<dbReference type="GO" id="GO:0007165">
    <property type="term" value="P:signal transduction"/>
    <property type="evidence" value="ECO:0000318"/>
    <property type="project" value="GO_Central"/>
</dbReference>
<accession>A0A072UBL3</accession>
<dbReference type="GO" id="GO:0009626">
    <property type="term" value="P:plant-type hypersensitive response"/>
    <property type="evidence" value="ECO:0000318"/>
    <property type="project" value="GO_Central"/>
</dbReference>
<evidence type="ECO:0000256" key="7">
    <source>
        <dbReference type="ARBA" id="ARBA00022737"/>
    </source>
</evidence>
<evidence type="ECO:0000256" key="19">
    <source>
        <dbReference type="SAM" id="SignalP"/>
    </source>
</evidence>
<keyword evidence="2" id="KW-0723">Serine/threonine-protein kinase</keyword>
<evidence type="ECO:0000256" key="18">
    <source>
        <dbReference type="SAM" id="Phobius"/>
    </source>
</evidence>
<feature type="chain" id="PRO_5014499494" evidence="19">
    <location>
        <begin position="24"/>
        <end position="923"/>
    </location>
</feature>
<feature type="domain" description="Gnk2-homologous" evidence="21">
    <location>
        <begin position="376"/>
        <end position="482"/>
    </location>
</feature>
<evidence type="ECO:0000256" key="11">
    <source>
        <dbReference type="ARBA" id="ARBA00022989"/>
    </source>
</evidence>
<feature type="domain" description="Gnk2-homologous" evidence="21">
    <location>
        <begin position="21"/>
        <end position="126"/>
    </location>
</feature>
<evidence type="ECO:0000256" key="8">
    <source>
        <dbReference type="ARBA" id="ARBA00022741"/>
    </source>
</evidence>
<keyword evidence="11 18" id="KW-1133">Transmembrane helix</keyword>
<dbReference type="GO" id="GO:0005886">
    <property type="term" value="C:plasma membrane"/>
    <property type="evidence" value="ECO:0000318"/>
    <property type="project" value="GO_Central"/>
</dbReference>
<dbReference type="PROSITE" id="PS51473">
    <property type="entry name" value="GNK2"/>
    <property type="match status" value="4"/>
</dbReference>
<keyword evidence="24" id="KW-1185">Reference proteome</keyword>
<dbReference type="PROSITE" id="PS50011">
    <property type="entry name" value="PROTEIN_KINASE_DOM"/>
    <property type="match status" value="1"/>
</dbReference>
<dbReference type="Gene3D" id="3.30.200.20">
    <property type="entry name" value="Phosphorylase Kinase, domain 1"/>
    <property type="match status" value="1"/>
</dbReference>
<dbReference type="InterPro" id="IPR000719">
    <property type="entry name" value="Prot_kinase_dom"/>
</dbReference>
<dbReference type="InterPro" id="IPR017441">
    <property type="entry name" value="Protein_kinase_ATP_BS"/>
</dbReference>
<keyword evidence="4" id="KW-0808">Transferase</keyword>
<keyword evidence="7" id="KW-0677">Repeat</keyword>
<evidence type="ECO:0000313" key="24">
    <source>
        <dbReference type="Proteomes" id="UP000002051"/>
    </source>
</evidence>
<name>A0A072UBL3_MEDTR</name>
<comment type="catalytic activity">
    <reaction evidence="16">
        <text>L-threonyl-[protein] + ATP = O-phospho-L-threonyl-[protein] + ADP + H(+)</text>
        <dbReference type="Rhea" id="RHEA:46608"/>
        <dbReference type="Rhea" id="RHEA-COMP:11060"/>
        <dbReference type="Rhea" id="RHEA-COMP:11605"/>
        <dbReference type="ChEBI" id="CHEBI:15378"/>
        <dbReference type="ChEBI" id="CHEBI:30013"/>
        <dbReference type="ChEBI" id="CHEBI:30616"/>
        <dbReference type="ChEBI" id="CHEBI:61977"/>
        <dbReference type="ChEBI" id="CHEBI:456216"/>
    </reaction>
</comment>
<dbReference type="InterPro" id="IPR002902">
    <property type="entry name" value="GNK2"/>
</dbReference>
<feature type="domain" description="Gnk2-homologous" evidence="21">
    <location>
        <begin position="268"/>
        <end position="368"/>
    </location>
</feature>
<evidence type="ECO:0000256" key="6">
    <source>
        <dbReference type="ARBA" id="ARBA00022729"/>
    </source>
</evidence>
<dbReference type="Gene3D" id="1.10.510.10">
    <property type="entry name" value="Transferase(Phosphotransferase) domain 1"/>
    <property type="match status" value="1"/>
</dbReference>
<evidence type="ECO:0000256" key="9">
    <source>
        <dbReference type="ARBA" id="ARBA00022777"/>
    </source>
</evidence>
<dbReference type="PANTHER" id="PTHR27002">
    <property type="entry name" value="RECEPTOR-LIKE SERINE/THREONINE-PROTEIN KINASE SD1-8"/>
    <property type="match status" value="1"/>
</dbReference>
<dbReference type="CDD" id="cd23509">
    <property type="entry name" value="Gnk2-like"/>
    <property type="match status" value="4"/>
</dbReference>
<keyword evidence="5 18" id="KW-0812">Transmembrane</keyword>
<reference evidence="23" key="3">
    <citation type="submission" date="2015-04" db="UniProtKB">
        <authorList>
            <consortium name="EnsemblPlants"/>
        </authorList>
    </citation>
    <scope>IDENTIFICATION</scope>
    <source>
        <strain evidence="23">cv. Jemalong A17</strain>
    </source>
</reference>
<evidence type="ECO:0000256" key="3">
    <source>
        <dbReference type="ARBA" id="ARBA00022553"/>
    </source>
</evidence>
<evidence type="ECO:0000256" key="17">
    <source>
        <dbReference type="PROSITE-ProRule" id="PRU10141"/>
    </source>
</evidence>
<feature type="transmembrane region" description="Helical" evidence="18">
    <location>
        <begin position="506"/>
        <end position="527"/>
    </location>
</feature>
<evidence type="ECO:0000259" key="21">
    <source>
        <dbReference type="PROSITE" id="PS51473"/>
    </source>
</evidence>
<reference evidence="22 24" key="2">
    <citation type="journal article" date="2014" name="BMC Genomics">
        <title>An improved genome release (version Mt4.0) for the model legume Medicago truncatula.</title>
        <authorList>
            <person name="Tang H."/>
            <person name="Krishnakumar V."/>
            <person name="Bidwell S."/>
            <person name="Rosen B."/>
            <person name="Chan A."/>
            <person name="Zhou S."/>
            <person name="Gentzbittel L."/>
            <person name="Childs K.L."/>
            <person name="Yandell M."/>
            <person name="Gundlach H."/>
            <person name="Mayer K.F."/>
            <person name="Schwartz D.C."/>
            <person name="Town C.D."/>
        </authorList>
    </citation>
    <scope>GENOME REANNOTATION</scope>
    <source>
        <strain evidence="22">A17</strain>
        <strain evidence="23 24">cv. Jemalong A17</strain>
    </source>
</reference>
<reference evidence="22 24" key="1">
    <citation type="journal article" date="2011" name="Nature">
        <title>The Medicago genome provides insight into the evolution of rhizobial symbioses.</title>
        <authorList>
            <person name="Young N.D."/>
            <person name="Debelle F."/>
            <person name="Oldroyd G.E."/>
            <person name="Geurts R."/>
            <person name="Cannon S.B."/>
            <person name="Udvardi M.K."/>
            <person name="Benedito V.A."/>
            <person name="Mayer K.F."/>
            <person name="Gouzy J."/>
            <person name="Schoof H."/>
            <person name="Van de Peer Y."/>
            <person name="Proost S."/>
            <person name="Cook D.R."/>
            <person name="Meyers B.C."/>
            <person name="Spannagl M."/>
            <person name="Cheung F."/>
            <person name="De Mita S."/>
            <person name="Krishnakumar V."/>
            <person name="Gundlach H."/>
            <person name="Zhou S."/>
            <person name="Mudge J."/>
            <person name="Bharti A.K."/>
            <person name="Murray J.D."/>
            <person name="Naoumkina M.A."/>
            <person name="Rosen B."/>
            <person name="Silverstein K.A."/>
            <person name="Tang H."/>
            <person name="Rombauts S."/>
            <person name="Zhao P.X."/>
            <person name="Zhou P."/>
            <person name="Barbe V."/>
            <person name="Bardou P."/>
            <person name="Bechner M."/>
            <person name="Bellec A."/>
            <person name="Berger A."/>
            <person name="Berges H."/>
            <person name="Bidwell S."/>
            <person name="Bisseling T."/>
            <person name="Choisne N."/>
            <person name="Couloux A."/>
            <person name="Denny R."/>
            <person name="Deshpande S."/>
            <person name="Dai X."/>
            <person name="Doyle J.J."/>
            <person name="Dudez A.M."/>
            <person name="Farmer A.D."/>
            <person name="Fouteau S."/>
            <person name="Franken C."/>
            <person name="Gibelin C."/>
            <person name="Gish J."/>
            <person name="Goldstein S."/>
            <person name="Gonzalez A.J."/>
            <person name="Green P.J."/>
            <person name="Hallab A."/>
            <person name="Hartog M."/>
            <person name="Hua A."/>
            <person name="Humphray S.J."/>
            <person name="Jeong D.H."/>
            <person name="Jing Y."/>
            <person name="Jocker A."/>
            <person name="Kenton S.M."/>
            <person name="Kim D.J."/>
            <person name="Klee K."/>
            <person name="Lai H."/>
            <person name="Lang C."/>
            <person name="Lin S."/>
            <person name="Macmil S.L."/>
            <person name="Magdelenat G."/>
            <person name="Matthews L."/>
            <person name="McCorrison J."/>
            <person name="Monaghan E.L."/>
            <person name="Mun J.H."/>
            <person name="Najar F.Z."/>
            <person name="Nicholson C."/>
            <person name="Noirot C."/>
            <person name="O'Bleness M."/>
            <person name="Paule C.R."/>
            <person name="Poulain J."/>
            <person name="Prion F."/>
            <person name="Qin B."/>
            <person name="Qu C."/>
            <person name="Retzel E.F."/>
            <person name="Riddle C."/>
            <person name="Sallet E."/>
            <person name="Samain S."/>
            <person name="Samson N."/>
            <person name="Sanders I."/>
            <person name="Saurat O."/>
            <person name="Scarpelli C."/>
            <person name="Schiex T."/>
            <person name="Segurens B."/>
            <person name="Severin A.J."/>
            <person name="Sherrier D.J."/>
            <person name="Shi R."/>
            <person name="Sims S."/>
            <person name="Singer S.R."/>
            <person name="Sinharoy S."/>
            <person name="Sterck L."/>
            <person name="Viollet A."/>
            <person name="Wang B.B."/>
            <person name="Wang K."/>
            <person name="Wang M."/>
            <person name="Wang X."/>
            <person name="Warfsmann J."/>
            <person name="Weissenbach J."/>
            <person name="White D.D."/>
            <person name="White J.D."/>
            <person name="Wiley G.B."/>
            <person name="Wincker P."/>
            <person name="Xing Y."/>
            <person name="Yang L."/>
            <person name="Yao Z."/>
            <person name="Ying F."/>
            <person name="Zhai J."/>
            <person name="Zhou L."/>
            <person name="Zuber A."/>
            <person name="Denarie J."/>
            <person name="Dixon R.A."/>
            <person name="May G.D."/>
            <person name="Schwartz D.C."/>
            <person name="Rogers J."/>
            <person name="Quetier F."/>
            <person name="Town C.D."/>
            <person name="Roe B.A."/>
        </authorList>
    </citation>
    <scope>NUCLEOTIDE SEQUENCE [LARGE SCALE GENOMIC DNA]</scope>
    <source>
        <strain evidence="22">A17</strain>
        <strain evidence="23 24">cv. Jemalong A17</strain>
    </source>
</reference>
<evidence type="ECO:0000259" key="20">
    <source>
        <dbReference type="PROSITE" id="PS50011"/>
    </source>
</evidence>
<comment type="catalytic activity">
    <reaction evidence="15">
        <text>L-seryl-[protein] + ATP = O-phospho-L-seryl-[protein] + ADP + H(+)</text>
        <dbReference type="Rhea" id="RHEA:17989"/>
        <dbReference type="Rhea" id="RHEA-COMP:9863"/>
        <dbReference type="Rhea" id="RHEA-COMP:11604"/>
        <dbReference type="ChEBI" id="CHEBI:15378"/>
        <dbReference type="ChEBI" id="CHEBI:29999"/>
        <dbReference type="ChEBI" id="CHEBI:30616"/>
        <dbReference type="ChEBI" id="CHEBI:83421"/>
        <dbReference type="ChEBI" id="CHEBI:456216"/>
    </reaction>
</comment>
<evidence type="ECO:0000256" key="10">
    <source>
        <dbReference type="ARBA" id="ARBA00022840"/>
    </source>
</evidence>
<evidence type="ECO:0000256" key="14">
    <source>
        <dbReference type="ARBA" id="ARBA00023180"/>
    </source>
</evidence>
<feature type="domain" description="Protein kinase" evidence="20">
    <location>
        <begin position="567"/>
        <end position="872"/>
    </location>
</feature>
<evidence type="ECO:0000256" key="4">
    <source>
        <dbReference type="ARBA" id="ARBA00022679"/>
    </source>
</evidence>
<evidence type="ECO:0000313" key="23">
    <source>
        <dbReference type="EnsemblPlants" id="KEH26423"/>
    </source>
</evidence>
<dbReference type="GO" id="GO:0005524">
    <property type="term" value="F:ATP binding"/>
    <property type="evidence" value="ECO:0007669"/>
    <property type="project" value="UniProtKB-UniRule"/>
</dbReference>
<dbReference type="GO" id="GO:0004674">
    <property type="term" value="F:protein serine/threonine kinase activity"/>
    <property type="evidence" value="ECO:0000318"/>
    <property type="project" value="GO_Central"/>
</dbReference>
<gene>
    <name evidence="22" type="ordered locus">MTR_6g055960</name>
</gene>
<protein>
    <submittedName>
        <fullName evidence="22">Cysteine-rich receptor-kinase-like protein</fullName>
    </submittedName>
</protein>
<dbReference type="EMBL" id="CM001222">
    <property type="protein sequence ID" value="KEH26423.1"/>
    <property type="molecule type" value="Genomic_DNA"/>
</dbReference>
<keyword evidence="9" id="KW-0418">Kinase</keyword>
<dbReference type="FunFam" id="3.30.430.20:FF:000013">
    <property type="entry name" value="Cysteine-rich RLK (RECEPTOR-like protein kinase) 23"/>
    <property type="match status" value="1"/>
</dbReference>
<dbReference type="Gene3D" id="3.30.430.20">
    <property type="entry name" value="Gnk2 domain, C-X8-C-X2-C motif"/>
    <property type="match status" value="4"/>
</dbReference>
<dbReference type="Proteomes" id="UP000002051">
    <property type="component" value="Chromosome 6"/>
</dbReference>
<evidence type="ECO:0000256" key="15">
    <source>
        <dbReference type="ARBA" id="ARBA00047558"/>
    </source>
</evidence>
<sequence>MAYSRILFFSILIRFLCFATIKAQDSICSSNGTTTNSTYQINTRTLLSSLSSKATGNTEFYNTTVTTGDHSNSVYGLFMCRGDVTFQICDECIVNATQKLSLDCPLSKQAVIYYENCMVRYSSESFFSTVDTHHSLFMSSILNVSNTESFMPLLFSTMDKTAEEAAGPLTTDNNKKFATKEARISESQTLYCLAQCTPDLSPGDCRTCLNSAIEKLPSCCDGKVGGRVLFPSCNVRYELYPFYRSINAPSPNELVPQTNHSNQDSRFSQDPIYLSYNCSRNNSTITNNNFKLLLSYLSSNATNGEKFYTVKVDEMVYGLFLCRGDLPVRLCGQCVKNATDQIYSKCLSSPKGIIWYSHCLLHYSDRKFFSNVETSPMYSDINITKDSITNQNLFTSTLSNQLSQLANDTGDSGERYKTNSLKLNDVQTLYTLGQCTQDLSSQDCTSCLNDVINTAIPWSNLGSVGGRIIYPSCNLRFELFQFYMDGDEAIPPGSPPLSGNEDKQKIVFIVVPTIISVMLFSIGYYWLKKRGRKSQRTILRENFGEESATLEPLQFDWVVIEAATNNFSTHNYIGKGGFGEVYKGILLDGREVAIKRLSKSSNQGVEEFKNEVLLIAKLQHRNLVAFIGFFLEEEEKYLFMNMCQTKVLISFYLVRHFKLFHLSIFRLMHYIYNFFLYMNYFVDSQQQKLLTWVERFNIIGGIVRGLLYLHEHSRLKVIHRDLKPSNILLDENMITKISDFGLARIVEISQDEGSTDRIVGTFGYMSPEYVMFGQFSEKSDIYSFGVMLIEIIAGKKNKSSFTPHHVADGLLNHVWRLWMEQTPLSILDPNIKEDYSTNEVIKCIQIGLLCVQHDPDARPSIVTVASYLSSYAVELPTPPEPAFFLHGRTYSNVLAQESSSTQSTNSSALFSNNQMSASTFIPR</sequence>
<evidence type="ECO:0000256" key="16">
    <source>
        <dbReference type="ARBA" id="ARBA00047951"/>
    </source>
</evidence>
<dbReference type="InterPro" id="IPR008271">
    <property type="entry name" value="Ser/Thr_kinase_AS"/>
</dbReference>
<keyword evidence="8 17" id="KW-0547">Nucleotide-binding</keyword>
<dbReference type="SMART" id="SM00220">
    <property type="entry name" value="S_TKc"/>
    <property type="match status" value="1"/>
</dbReference>
<proteinExistence type="predicted"/>
<dbReference type="FunFam" id="3.30.200.20:FF:000727">
    <property type="entry name" value="Cysteine-rich RLK (RECEPTOR-like protein kinase) 23"/>
    <property type="match status" value="1"/>
</dbReference>
<evidence type="ECO:0000313" key="22">
    <source>
        <dbReference type="EMBL" id="KEH26423.1"/>
    </source>
</evidence>
<evidence type="ECO:0000256" key="2">
    <source>
        <dbReference type="ARBA" id="ARBA00022527"/>
    </source>
</evidence>
<feature type="binding site" evidence="17">
    <location>
        <position position="595"/>
    </location>
    <ligand>
        <name>ATP</name>
        <dbReference type="ChEBI" id="CHEBI:30616"/>
    </ligand>
</feature>
<dbReference type="HOGENOM" id="CLU_000288_35_1_1"/>
<dbReference type="Pfam" id="PF01657">
    <property type="entry name" value="Stress-antifung"/>
    <property type="match status" value="4"/>
</dbReference>
<dbReference type="SUPFAM" id="SSF56112">
    <property type="entry name" value="Protein kinase-like (PK-like)"/>
    <property type="match status" value="1"/>
</dbReference>
<organism evidence="22 24">
    <name type="scientific">Medicago truncatula</name>
    <name type="common">Barrel medic</name>
    <name type="synonym">Medicago tribuloides</name>
    <dbReference type="NCBI Taxonomy" id="3880"/>
    <lineage>
        <taxon>Eukaryota</taxon>
        <taxon>Viridiplantae</taxon>
        <taxon>Streptophyta</taxon>
        <taxon>Embryophyta</taxon>
        <taxon>Tracheophyta</taxon>
        <taxon>Spermatophyta</taxon>
        <taxon>Magnoliopsida</taxon>
        <taxon>eudicotyledons</taxon>
        <taxon>Gunneridae</taxon>
        <taxon>Pentapetalae</taxon>
        <taxon>rosids</taxon>
        <taxon>fabids</taxon>
        <taxon>Fabales</taxon>
        <taxon>Fabaceae</taxon>
        <taxon>Papilionoideae</taxon>
        <taxon>50 kb inversion clade</taxon>
        <taxon>NPAAA clade</taxon>
        <taxon>Hologalegina</taxon>
        <taxon>IRL clade</taxon>
        <taxon>Trifolieae</taxon>
        <taxon>Medicago</taxon>
    </lineage>
</organism>
<feature type="transmembrane region" description="Helical" evidence="18">
    <location>
        <begin position="659"/>
        <end position="680"/>
    </location>
</feature>
<evidence type="ECO:0000256" key="5">
    <source>
        <dbReference type="ARBA" id="ARBA00022692"/>
    </source>
</evidence>
<dbReference type="GO" id="GO:0042742">
    <property type="term" value="P:defense response to bacterium"/>
    <property type="evidence" value="ECO:0000318"/>
    <property type="project" value="GO_Central"/>
</dbReference>
<dbReference type="FunFam" id="1.10.510.10:FF:000129">
    <property type="entry name" value="cysteine-rich receptor-like protein kinase 10"/>
    <property type="match status" value="1"/>
</dbReference>
<dbReference type="PROSITE" id="PS00107">
    <property type="entry name" value="PROTEIN_KINASE_ATP"/>
    <property type="match status" value="1"/>
</dbReference>
<dbReference type="Pfam" id="PF00069">
    <property type="entry name" value="Pkinase"/>
    <property type="match status" value="1"/>
</dbReference>
<dbReference type="FunFam" id="3.30.430.20:FF:000012">
    <property type="entry name" value="Cysteine-rich receptor-like protein kinase 25"/>
    <property type="match status" value="2"/>
</dbReference>
<evidence type="ECO:0000256" key="1">
    <source>
        <dbReference type="ARBA" id="ARBA00004167"/>
    </source>
</evidence>
<feature type="domain" description="Gnk2-homologous" evidence="21">
    <location>
        <begin position="132"/>
        <end position="242"/>
    </location>
</feature>
<keyword evidence="14" id="KW-0325">Glycoprotein</keyword>
<dbReference type="PANTHER" id="PTHR27002:SF402">
    <property type="entry name" value="CYSTEINE-RICH RECEPTOR-KINASE-LIKE PROTEIN"/>
    <property type="match status" value="1"/>
</dbReference>
<evidence type="ECO:0000256" key="12">
    <source>
        <dbReference type="ARBA" id="ARBA00023136"/>
    </source>
</evidence>
<keyword evidence="12 18" id="KW-0472">Membrane</keyword>
<keyword evidence="10 17" id="KW-0067">ATP-binding</keyword>
<keyword evidence="3" id="KW-0597">Phosphoprotein</keyword>
<comment type="subcellular location">
    <subcellularLocation>
        <location evidence="1">Membrane</location>
        <topology evidence="1">Single-pass membrane protein</topology>
    </subcellularLocation>
</comment>
<dbReference type="PROSITE" id="PS00108">
    <property type="entry name" value="PROTEIN_KINASE_ST"/>
    <property type="match status" value="1"/>
</dbReference>
<dbReference type="EnsemblPlants" id="KEH26423">
    <property type="protein sequence ID" value="KEH26423"/>
    <property type="gene ID" value="MTR_6g055960"/>
</dbReference>
<evidence type="ECO:0000256" key="13">
    <source>
        <dbReference type="ARBA" id="ARBA00023170"/>
    </source>
</evidence>
<dbReference type="InterPro" id="IPR038408">
    <property type="entry name" value="GNK2_sf"/>
</dbReference>
<feature type="signal peptide" evidence="19">
    <location>
        <begin position="1"/>
        <end position="23"/>
    </location>
</feature>
<keyword evidence="13 22" id="KW-0675">Receptor</keyword>